<keyword evidence="10 13" id="KW-0408">Iron</keyword>
<evidence type="ECO:0000256" key="2">
    <source>
        <dbReference type="ARBA" id="ARBA00004370"/>
    </source>
</evidence>
<dbReference type="GO" id="GO:0005506">
    <property type="term" value="F:iron ion binding"/>
    <property type="evidence" value="ECO:0007669"/>
    <property type="project" value="InterPro"/>
</dbReference>
<evidence type="ECO:0000256" key="4">
    <source>
        <dbReference type="ARBA" id="ARBA00010617"/>
    </source>
</evidence>
<feature type="compositionally biased region" description="Polar residues" evidence="14">
    <location>
        <begin position="191"/>
        <end position="207"/>
    </location>
</feature>
<organism evidence="15 16">
    <name type="scientific">Fistulina hepatica ATCC 64428</name>
    <dbReference type="NCBI Taxonomy" id="1128425"/>
    <lineage>
        <taxon>Eukaryota</taxon>
        <taxon>Fungi</taxon>
        <taxon>Dikarya</taxon>
        <taxon>Basidiomycota</taxon>
        <taxon>Agaricomycotina</taxon>
        <taxon>Agaricomycetes</taxon>
        <taxon>Agaricomycetidae</taxon>
        <taxon>Agaricales</taxon>
        <taxon>Fistulinaceae</taxon>
        <taxon>Fistulina</taxon>
    </lineage>
</organism>
<keyword evidence="5 13" id="KW-0349">Heme</keyword>
<comment type="similarity">
    <text evidence="4">Belongs to the cytochrome P450 family.</text>
</comment>
<reference evidence="15 16" key="1">
    <citation type="journal article" date="2015" name="Fungal Genet. Biol.">
        <title>Evolution of novel wood decay mechanisms in Agaricales revealed by the genome sequences of Fistulina hepatica and Cylindrobasidium torrendii.</title>
        <authorList>
            <person name="Floudas D."/>
            <person name="Held B.W."/>
            <person name="Riley R."/>
            <person name="Nagy L.G."/>
            <person name="Koehler G."/>
            <person name="Ransdell A.S."/>
            <person name="Younus H."/>
            <person name="Chow J."/>
            <person name="Chiniquy J."/>
            <person name="Lipzen A."/>
            <person name="Tritt A."/>
            <person name="Sun H."/>
            <person name="Haridas S."/>
            <person name="LaButti K."/>
            <person name="Ohm R.A."/>
            <person name="Kues U."/>
            <person name="Blanchette R.A."/>
            <person name="Grigoriev I.V."/>
            <person name="Minto R.E."/>
            <person name="Hibbett D.S."/>
        </authorList>
    </citation>
    <scope>NUCLEOTIDE SEQUENCE [LARGE SCALE GENOMIC DNA]</scope>
    <source>
        <strain evidence="15 16">ATCC 64428</strain>
    </source>
</reference>
<keyword evidence="11" id="KW-0503">Monooxygenase</keyword>
<dbReference type="GO" id="GO:0020037">
    <property type="term" value="F:heme binding"/>
    <property type="evidence" value="ECO:0007669"/>
    <property type="project" value="InterPro"/>
</dbReference>
<evidence type="ECO:0000256" key="6">
    <source>
        <dbReference type="ARBA" id="ARBA00022692"/>
    </source>
</evidence>
<dbReference type="InterPro" id="IPR050121">
    <property type="entry name" value="Cytochrome_P450_monoxygenase"/>
</dbReference>
<keyword evidence="9" id="KW-0560">Oxidoreductase</keyword>
<keyword evidence="8" id="KW-1133">Transmembrane helix</keyword>
<evidence type="ECO:0000256" key="10">
    <source>
        <dbReference type="ARBA" id="ARBA00023004"/>
    </source>
</evidence>
<evidence type="ECO:0000256" key="11">
    <source>
        <dbReference type="ARBA" id="ARBA00023033"/>
    </source>
</evidence>
<dbReference type="GO" id="GO:0004497">
    <property type="term" value="F:monooxygenase activity"/>
    <property type="evidence" value="ECO:0007669"/>
    <property type="project" value="UniProtKB-KW"/>
</dbReference>
<dbReference type="Proteomes" id="UP000054144">
    <property type="component" value="Unassembled WGS sequence"/>
</dbReference>
<keyword evidence="6" id="KW-0812">Transmembrane</keyword>
<dbReference type="OrthoDB" id="1470350at2759"/>
<dbReference type="InterPro" id="IPR002403">
    <property type="entry name" value="Cyt_P450_E_grp-IV"/>
</dbReference>
<evidence type="ECO:0000256" key="13">
    <source>
        <dbReference type="PIRSR" id="PIRSR602403-1"/>
    </source>
</evidence>
<protein>
    <submittedName>
        <fullName evidence="15">Cytochrome P450</fullName>
    </submittedName>
</protein>
<dbReference type="EMBL" id="KN881691">
    <property type="protein sequence ID" value="KIY50096.1"/>
    <property type="molecule type" value="Genomic_DNA"/>
</dbReference>
<evidence type="ECO:0000313" key="15">
    <source>
        <dbReference type="EMBL" id="KIY50096.1"/>
    </source>
</evidence>
<gene>
    <name evidence="15" type="ORF">FISHEDRAFT_72035</name>
</gene>
<comment type="subcellular location">
    <subcellularLocation>
        <location evidence="2">Membrane</location>
    </subcellularLocation>
</comment>
<name>A0A0D7AFK8_9AGAR</name>
<comment type="cofactor">
    <cofactor evidence="1 13">
        <name>heme</name>
        <dbReference type="ChEBI" id="CHEBI:30413"/>
    </cofactor>
</comment>
<dbReference type="PANTHER" id="PTHR24305:SF166">
    <property type="entry name" value="CYTOCHROME P450 12A4, MITOCHONDRIAL-RELATED"/>
    <property type="match status" value="1"/>
</dbReference>
<evidence type="ECO:0000256" key="1">
    <source>
        <dbReference type="ARBA" id="ARBA00001971"/>
    </source>
</evidence>
<dbReference type="PRINTS" id="PR00465">
    <property type="entry name" value="EP450IV"/>
</dbReference>
<keyword evidence="7 13" id="KW-0479">Metal-binding</keyword>
<evidence type="ECO:0000256" key="8">
    <source>
        <dbReference type="ARBA" id="ARBA00022989"/>
    </source>
</evidence>
<sequence length="215" mass="24079">MSRFVKLVYGLLGQRQQAGESGPDGAGPNLGSEPDGGNTKLNALPYLDRVIRESLRVYSPVCNTARIADADDVIPLSRPIVDKRGVQRHEIRIKRGLNIQIPIQIMNKDPDMWGDDAKEFRPDRWLVPPEGAKTMPGVWGNQMTFLGGPHSCIGYRFALTEIKIALFVLLRAFKFETTLREEDLMRKHTMTQQPVLRSAPQSGSQLPLTIRPIAH</sequence>
<feature type="region of interest" description="Disordered" evidence="14">
    <location>
        <begin position="16"/>
        <end position="38"/>
    </location>
</feature>
<dbReference type="GO" id="GO:0016020">
    <property type="term" value="C:membrane"/>
    <property type="evidence" value="ECO:0007669"/>
    <property type="project" value="UniProtKB-SubCell"/>
</dbReference>
<accession>A0A0D7AFK8</accession>
<keyword evidence="16" id="KW-1185">Reference proteome</keyword>
<feature type="region of interest" description="Disordered" evidence="14">
    <location>
        <begin position="191"/>
        <end position="215"/>
    </location>
</feature>
<dbReference type="Pfam" id="PF00067">
    <property type="entry name" value="p450"/>
    <property type="match status" value="1"/>
</dbReference>
<dbReference type="Gene3D" id="1.10.630.10">
    <property type="entry name" value="Cytochrome P450"/>
    <property type="match status" value="1"/>
</dbReference>
<evidence type="ECO:0000256" key="5">
    <source>
        <dbReference type="ARBA" id="ARBA00022617"/>
    </source>
</evidence>
<evidence type="ECO:0000256" key="7">
    <source>
        <dbReference type="ARBA" id="ARBA00022723"/>
    </source>
</evidence>
<dbReference type="SUPFAM" id="SSF48264">
    <property type="entry name" value="Cytochrome P450"/>
    <property type="match status" value="1"/>
</dbReference>
<keyword evidence="12" id="KW-0472">Membrane</keyword>
<comment type="pathway">
    <text evidence="3">Secondary metabolite biosynthesis; terpenoid biosynthesis.</text>
</comment>
<dbReference type="InterPro" id="IPR001128">
    <property type="entry name" value="Cyt_P450"/>
</dbReference>
<dbReference type="AlphaFoldDB" id="A0A0D7AFK8"/>
<dbReference type="InterPro" id="IPR036396">
    <property type="entry name" value="Cyt_P450_sf"/>
</dbReference>
<dbReference type="GO" id="GO:0016705">
    <property type="term" value="F:oxidoreductase activity, acting on paired donors, with incorporation or reduction of molecular oxygen"/>
    <property type="evidence" value="ECO:0007669"/>
    <property type="project" value="InterPro"/>
</dbReference>
<evidence type="ECO:0000256" key="9">
    <source>
        <dbReference type="ARBA" id="ARBA00023002"/>
    </source>
</evidence>
<proteinExistence type="inferred from homology"/>
<evidence type="ECO:0000313" key="16">
    <source>
        <dbReference type="Proteomes" id="UP000054144"/>
    </source>
</evidence>
<evidence type="ECO:0000256" key="3">
    <source>
        <dbReference type="ARBA" id="ARBA00004721"/>
    </source>
</evidence>
<dbReference type="PANTHER" id="PTHR24305">
    <property type="entry name" value="CYTOCHROME P450"/>
    <property type="match status" value="1"/>
</dbReference>
<feature type="binding site" description="axial binding residue" evidence="13">
    <location>
        <position position="152"/>
    </location>
    <ligand>
        <name>heme</name>
        <dbReference type="ChEBI" id="CHEBI:30413"/>
    </ligand>
    <ligandPart>
        <name>Fe</name>
        <dbReference type="ChEBI" id="CHEBI:18248"/>
    </ligandPart>
</feature>
<evidence type="ECO:0000256" key="14">
    <source>
        <dbReference type="SAM" id="MobiDB-lite"/>
    </source>
</evidence>
<evidence type="ECO:0000256" key="12">
    <source>
        <dbReference type="ARBA" id="ARBA00023136"/>
    </source>
</evidence>